<dbReference type="Pfam" id="PF05699">
    <property type="entry name" value="Dimer_Tnp_hAT"/>
    <property type="match status" value="1"/>
</dbReference>
<protein>
    <recommendedName>
        <fullName evidence="4">DUF659 domain-containing protein</fullName>
    </recommendedName>
</protein>
<dbReference type="InterPro" id="IPR007021">
    <property type="entry name" value="DUF659"/>
</dbReference>
<evidence type="ECO:0000313" key="3">
    <source>
        <dbReference type="EMBL" id="JAU62744.1"/>
    </source>
</evidence>
<dbReference type="PANTHER" id="PTHR32166:SF74">
    <property type="entry name" value="OS05G0256350 PROTEIN"/>
    <property type="match status" value="1"/>
</dbReference>
<evidence type="ECO:0008006" key="4">
    <source>
        <dbReference type="Google" id="ProtNLM"/>
    </source>
</evidence>
<name>A0A1J3H6E5_NOCCA</name>
<dbReference type="EMBL" id="GEVL01014597">
    <property type="protein sequence ID" value="JAU62744.1"/>
    <property type="molecule type" value="Transcribed_RNA"/>
</dbReference>
<gene>
    <name evidence="3" type="ORF">LE_TR6556_c0_g1_i1_g.23924</name>
</gene>
<dbReference type="InterPro" id="IPR012337">
    <property type="entry name" value="RNaseH-like_sf"/>
</dbReference>
<dbReference type="GO" id="GO:0046983">
    <property type="term" value="F:protein dimerization activity"/>
    <property type="evidence" value="ECO:0007669"/>
    <property type="project" value="InterPro"/>
</dbReference>
<feature type="domain" description="DUF659" evidence="1">
    <location>
        <begin position="1"/>
        <end position="115"/>
    </location>
</feature>
<organism evidence="3">
    <name type="scientific">Noccaea caerulescens</name>
    <name type="common">Alpine penny-cress</name>
    <name type="synonym">Thlaspi caerulescens</name>
    <dbReference type="NCBI Taxonomy" id="107243"/>
    <lineage>
        <taxon>Eukaryota</taxon>
        <taxon>Viridiplantae</taxon>
        <taxon>Streptophyta</taxon>
        <taxon>Embryophyta</taxon>
        <taxon>Tracheophyta</taxon>
        <taxon>Spermatophyta</taxon>
        <taxon>Magnoliopsida</taxon>
        <taxon>eudicotyledons</taxon>
        <taxon>Gunneridae</taxon>
        <taxon>Pentapetalae</taxon>
        <taxon>rosids</taxon>
        <taxon>malvids</taxon>
        <taxon>Brassicales</taxon>
        <taxon>Brassicaceae</taxon>
        <taxon>Coluteocarpeae</taxon>
        <taxon>Noccaea</taxon>
    </lineage>
</organism>
<dbReference type="AlphaFoldDB" id="A0A1J3H6E5"/>
<dbReference type="InterPro" id="IPR008906">
    <property type="entry name" value="HATC_C_dom"/>
</dbReference>
<reference evidence="3" key="1">
    <citation type="submission" date="2016-07" db="EMBL/GenBank/DDBJ databases">
        <title>De novo transcriptome assembly of four accessions of the metal hyperaccumulator plant Noccaea caerulescens.</title>
        <authorList>
            <person name="Blande D."/>
            <person name="Halimaa P."/>
            <person name="Tervahauta A.I."/>
            <person name="Aarts M.G."/>
            <person name="Karenlampi S.O."/>
        </authorList>
    </citation>
    <scope>NUCLEOTIDE SEQUENCE</scope>
</reference>
<proteinExistence type="predicted"/>
<evidence type="ECO:0000259" key="1">
    <source>
        <dbReference type="Pfam" id="PF04937"/>
    </source>
</evidence>
<feature type="domain" description="HAT C-terminal dimerisation" evidence="2">
    <location>
        <begin position="342"/>
        <end position="387"/>
    </location>
</feature>
<dbReference type="SUPFAM" id="SSF53098">
    <property type="entry name" value="Ribonuclease H-like"/>
    <property type="match status" value="1"/>
</dbReference>
<dbReference type="Pfam" id="PF04937">
    <property type="entry name" value="DUF659"/>
    <property type="match status" value="1"/>
</dbReference>
<evidence type="ECO:0000259" key="2">
    <source>
        <dbReference type="Pfam" id="PF05699"/>
    </source>
</evidence>
<dbReference type="PANTHER" id="PTHR32166">
    <property type="entry name" value="OSJNBA0013A04.12 PROTEIN"/>
    <property type="match status" value="1"/>
</dbReference>
<accession>A0A1J3H6E5</accession>
<sequence length="394" mass="44520">MTDVWTDMKRRSIMNLCINSRGGTCFRSTMNSSKDSHTGIYIFDYIDKCIEDIGAGKVVQVVTDNATNNVAAAKLLKQKKPSIFWSGCAAHTVDLRLEGISKLPGFAKIIDQAKALTIFVYAHHKTLHMMRAYTDKRDIVRPGATRFATCFLTLHSLFEKKAQLKKMFGSDEWQLCKHSKCAKGATSYEIVMSIGFWNSMMVILKVFSPLVKVLRLADGENTPSLGFIYGKIIEAKKTIKEVEDNSERSYLPIFGIIDDKMKCRLDTPLHICAYFLNPFYYYKDSSIHDMEVMQGFLACVETFYHGDFDKQDLVVNHEVNLYKNKVGPFGMPLALKGCEKKKDEKFDPGNWWGTYGCQAPNLQKLATRILSLTSSSSGCERNWSSFGAISILLI</sequence>